<reference evidence="19 20" key="1">
    <citation type="submission" date="2015-12" db="EMBL/GenBank/DDBJ databases">
        <title>Genome sequence of the marine Rhodobacteraceae strain O3.65, Candidatus Tritonibacter horizontis.</title>
        <authorList>
            <person name="Poehlein A."/>
            <person name="Giebel H.A."/>
            <person name="Voget S."/>
            <person name="Brinkhoff T."/>
        </authorList>
    </citation>
    <scope>NUCLEOTIDE SEQUENCE [LARGE SCALE GENOMIC DNA]</scope>
    <source>
        <strain evidence="19 20">O3.65</strain>
    </source>
</reference>
<dbReference type="InterPro" id="IPR004358">
    <property type="entry name" value="Sig_transdc_His_kin-like_C"/>
</dbReference>
<feature type="domain" description="Histidine kinase" evidence="17">
    <location>
        <begin position="254"/>
        <end position="475"/>
    </location>
</feature>
<dbReference type="CDD" id="cd16922">
    <property type="entry name" value="HATPase_EvgS-ArcB-TorS-like"/>
    <property type="match status" value="1"/>
</dbReference>
<dbReference type="PANTHER" id="PTHR45339">
    <property type="entry name" value="HYBRID SIGNAL TRANSDUCTION HISTIDINE KINASE J"/>
    <property type="match status" value="1"/>
</dbReference>
<feature type="transmembrane region" description="Helical" evidence="16">
    <location>
        <begin position="14"/>
        <end position="37"/>
    </location>
</feature>
<dbReference type="GO" id="GO:0005886">
    <property type="term" value="C:plasma membrane"/>
    <property type="evidence" value="ECO:0007669"/>
    <property type="project" value="UniProtKB-SubCell"/>
</dbReference>
<comment type="subcellular location">
    <subcellularLocation>
        <location evidence="2">Cell membrane</location>
        <topology evidence="2">Multi-pass membrane protein</topology>
    </subcellularLocation>
</comment>
<feature type="modified residue" description="4-aspartylphosphate" evidence="14">
    <location>
        <position position="547"/>
    </location>
</feature>
<dbReference type="InterPro" id="IPR001789">
    <property type="entry name" value="Sig_transdc_resp-reg_receiver"/>
</dbReference>
<name>A0A132BVY3_9RHOB</name>
<evidence type="ECO:0000256" key="2">
    <source>
        <dbReference type="ARBA" id="ARBA00004651"/>
    </source>
</evidence>
<dbReference type="CDD" id="cd17546">
    <property type="entry name" value="REC_hyHK_CKI1_RcsC-like"/>
    <property type="match status" value="2"/>
</dbReference>
<comment type="caution">
    <text evidence="19">The sequence shown here is derived from an EMBL/GenBank/DDBJ whole genome shotgun (WGS) entry which is preliminary data.</text>
</comment>
<dbReference type="FunFam" id="3.30.565.10:FF:000010">
    <property type="entry name" value="Sensor histidine kinase RcsC"/>
    <property type="match status" value="1"/>
</dbReference>
<dbReference type="RefSeq" id="WP_082705167.1">
    <property type="nucleotide sequence ID" value="NZ_LPUY01000082.1"/>
</dbReference>
<keyword evidence="8" id="KW-0547">Nucleotide-binding</keyword>
<dbReference type="InterPro" id="IPR011006">
    <property type="entry name" value="CheY-like_superfamily"/>
</dbReference>
<proteinExistence type="predicted"/>
<feature type="transmembrane region" description="Helical" evidence="16">
    <location>
        <begin position="154"/>
        <end position="174"/>
    </location>
</feature>
<evidence type="ECO:0000256" key="13">
    <source>
        <dbReference type="ARBA" id="ARBA00023136"/>
    </source>
</evidence>
<dbReference type="Gene3D" id="3.30.565.10">
    <property type="entry name" value="Histidine kinase-like ATPase, C-terminal domain"/>
    <property type="match status" value="1"/>
</dbReference>
<evidence type="ECO:0000256" key="8">
    <source>
        <dbReference type="ARBA" id="ARBA00022741"/>
    </source>
</evidence>
<keyword evidence="12" id="KW-0902">Two-component regulatory system</keyword>
<keyword evidence="6 19" id="KW-0808">Transferase</keyword>
<dbReference type="Pfam" id="PF02518">
    <property type="entry name" value="HATPase_c"/>
    <property type="match status" value="1"/>
</dbReference>
<keyword evidence="9 19" id="KW-0418">Kinase</keyword>
<dbReference type="SMART" id="SM00387">
    <property type="entry name" value="HATPase_c"/>
    <property type="match status" value="1"/>
</dbReference>
<dbReference type="GO" id="GO:0000155">
    <property type="term" value="F:phosphorelay sensor kinase activity"/>
    <property type="evidence" value="ECO:0007669"/>
    <property type="project" value="InterPro"/>
</dbReference>
<dbReference type="SMART" id="SM00448">
    <property type="entry name" value="REC"/>
    <property type="match status" value="2"/>
</dbReference>
<dbReference type="Pfam" id="PF00512">
    <property type="entry name" value="HisKA"/>
    <property type="match status" value="1"/>
</dbReference>
<evidence type="ECO:0000256" key="9">
    <source>
        <dbReference type="ARBA" id="ARBA00022777"/>
    </source>
</evidence>
<evidence type="ECO:0000256" key="11">
    <source>
        <dbReference type="ARBA" id="ARBA00022989"/>
    </source>
</evidence>
<comment type="catalytic activity">
    <reaction evidence="1">
        <text>ATP + protein L-histidine = ADP + protein N-phospho-L-histidine.</text>
        <dbReference type="EC" id="2.7.13.3"/>
    </reaction>
</comment>
<keyword evidence="5 14" id="KW-0597">Phosphoprotein</keyword>
<keyword evidence="4" id="KW-1003">Cell membrane</keyword>
<evidence type="ECO:0000256" key="4">
    <source>
        <dbReference type="ARBA" id="ARBA00022475"/>
    </source>
</evidence>
<dbReference type="InterPro" id="IPR003594">
    <property type="entry name" value="HATPase_dom"/>
</dbReference>
<dbReference type="Gene3D" id="1.10.287.130">
    <property type="match status" value="1"/>
</dbReference>
<dbReference type="PANTHER" id="PTHR45339:SF1">
    <property type="entry name" value="HYBRID SIGNAL TRANSDUCTION HISTIDINE KINASE J"/>
    <property type="match status" value="1"/>
</dbReference>
<evidence type="ECO:0000259" key="17">
    <source>
        <dbReference type="PROSITE" id="PS50109"/>
    </source>
</evidence>
<dbReference type="InterPro" id="IPR036097">
    <property type="entry name" value="HisK_dim/P_sf"/>
</dbReference>
<evidence type="ECO:0000256" key="1">
    <source>
        <dbReference type="ARBA" id="ARBA00000085"/>
    </source>
</evidence>
<dbReference type="Gene3D" id="3.40.50.2300">
    <property type="match status" value="2"/>
</dbReference>
<feature type="modified residue" description="4-aspartylphosphate" evidence="14">
    <location>
        <position position="687"/>
    </location>
</feature>
<keyword evidence="11 16" id="KW-1133">Transmembrane helix</keyword>
<organism evidence="19 20">
    <name type="scientific">Tritonibacter horizontis</name>
    <dbReference type="NCBI Taxonomy" id="1768241"/>
    <lineage>
        <taxon>Bacteria</taxon>
        <taxon>Pseudomonadati</taxon>
        <taxon>Pseudomonadota</taxon>
        <taxon>Alphaproteobacteria</taxon>
        <taxon>Rhodobacterales</taxon>
        <taxon>Paracoccaceae</taxon>
        <taxon>Tritonibacter</taxon>
    </lineage>
</organism>
<dbReference type="OrthoDB" id="9801651at2"/>
<evidence type="ECO:0000256" key="16">
    <source>
        <dbReference type="SAM" id="Phobius"/>
    </source>
</evidence>
<evidence type="ECO:0000259" key="18">
    <source>
        <dbReference type="PROSITE" id="PS50110"/>
    </source>
</evidence>
<evidence type="ECO:0000256" key="3">
    <source>
        <dbReference type="ARBA" id="ARBA00012438"/>
    </source>
</evidence>
<evidence type="ECO:0000313" key="19">
    <source>
        <dbReference type="EMBL" id="KUP91900.1"/>
    </source>
</evidence>
<evidence type="ECO:0000256" key="6">
    <source>
        <dbReference type="ARBA" id="ARBA00022679"/>
    </source>
</evidence>
<keyword evidence="15" id="KW-0175">Coiled coil</keyword>
<keyword evidence="7 16" id="KW-0812">Transmembrane</keyword>
<keyword evidence="20" id="KW-1185">Reference proteome</keyword>
<dbReference type="Pfam" id="PF00072">
    <property type="entry name" value="Response_reg"/>
    <property type="match status" value="2"/>
</dbReference>
<evidence type="ECO:0000256" key="5">
    <source>
        <dbReference type="ARBA" id="ARBA00022553"/>
    </source>
</evidence>
<evidence type="ECO:0000256" key="14">
    <source>
        <dbReference type="PROSITE-ProRule" id="PRU00169"/>
    </source>
</evidence>
<evidence type="ECO:0000313" key="20">
    <source>
        <dbReference type="Proteomes" id="UP000068382"/>
    </source>
</evidence>
<evidence type="ECO:0000256" key="15">
    <source>
        <dbReference type="SAM" id="Coils"/>
    </source>
</evidence>
<dbReference type="SUPFAM" id="SSF52172">
    <property type="entry name" value="CheY-like"/>
    <property type="match status" value="2"/>
</dbReference>
<feature type="domain" description="Response regulatory" evidence="18">
    <location>
        <begin position="638"/>
        <end position="757"/>
    </location>
</feature>
<keyword evidence="13 16" id="KW-0472">Membrane</keyword>
<evidence type="ECO:0000256" key="10">
    <source>
        <dbReference type="ARBA" id="ARBA00022840"/>
    </source>
</evidence>
<dbReference type="PROSITE" id="PS50110">
    <property type="entry name" value="RESPONSE_REGULATORY"/>
    <property type="match status" value="2"/>
</dbReference>
<dbReference type="SUPFAM" id="SSF47384">
    <property type="entry name" value="Homodimeric domain of signal transducing histidine kinase"/>
    <property type="match status" value="1"/>
</dbReference>
<dbReference type="CDD" id="cd00082">
    <property type="entry name" value="HisKA"/>
    <property type="match status" value="1"/>
</dbReference>
<feature type="domain" description="Response regulatory" evidence="18">
    <location>
        <begin position="493"/>
        <end position="614"/>
    </location>
</feature>
<evidence type="ECO:0000256" key="7">
    <source>
        <dbReference type="ARBA" id="ARBA00022692"/>
    </source>
</evidence>
<dbReference type="GO" id="GO:0005524">
    <property type="term" value="F:ATP binding"/>
    <property type="evidence" value="ECO:0007669"/>
    <property type="project" value="UniProtKB-KW"/>
</dbReference>
<dbReference type="InterPro" id="IPR036890">
    <property type="entry name" value="HATPase_C_sf"/>
</dbReference>
<dbReference type="SUPFAM" id="SSF55874">
    <property type="entry name" value="ATPase domain of HSP90 chaperone/DNA topoisomerase II/histidine kinase"/>
    <property type="match status" value="1"/>
</dbReference>
<keyword evidence="10" id="KW-0067">ATP-binding</keyword>
<dbReference type="PATRIC" id="fig|1768241.3.peg.3348"/>
<dbReference type="FunFam" id="1.10.287.130:FF:000003">
    <property type="entry name" value="Histidine kinase"/>
    <property type="match status" value="1"/>
</dbReference>
<evidence type="ECO:0000256" key="12">
    <source>
        <dbReference type="ARBA" id="ARBA00023012"/>
    </source>
</evidence>
<dbReference type="InterPro" id="IPR005467">
    <property type="entry name" value="His_kinase_dom"/>
</dbReference>
<gene>
    <name evidence="19" type="primary">barA</name>
    <name evidence="19" type="ORF">TRIHO_32040</name>
</gene>
<dbReference type="EMBL" id="LPUY01000082">
    <property type="protein sequence ID" value="KUP91900.1"/>
    <property type="molecule type" value="Genomic_DNA"/>
</dbReference>
<accession>A0A132BVY3</accession>
<dbReference type="Proteomes" id="UP000068382">
    <property type="component" value="Unassembled WGS sequence"/>
</dbReference>
<feature type="coiled-coil region" evidence="15">
    <location>
        <begin position="220"/>
        <end position="254"/>
    </location>
</feature>
<dbReference type="SMART" id="SM00388">
    <property type="entry name" value="HisKA"/>
    <property type="match status" value="1"/>
</dbReference>
<dbReference type="EC" id="2.7.13.3" evidence="3"/>
<dbReference type="PROSITE" id="PS50109">
    <property type="entry name" value="HIS_KIN"/>
    <property type="match status" value="1"/>
</dbReference>
<protein>
    <recommendedName>
        <fullName evidence="3">histidine kinase</fullName>
        <ecNumber evidence="3">2.7.13.3</ecNumber>
    </recommendedName>
</protein>
<dbReference type="AlphaFoldDB" id="A0A132BVY3"/>
<dbReference type="PRINTS" id="PR00344">
    <property type="entry name" value="BCTRLSENSOR"/>
</dbReference>
<sequence>MKVPLHRLLQRTGILPQIIVSMSLAALLVVVAVGGVARRYEVQRVSDQLSEQANLTVSLLSGLLLEAIIVEDVPVLETGLVEAITRYPKILSIHIENGEGEVVAEASNAVAAATEGYVMYRRPVEYEGFVFGTMVVQWSTKEGRIMVMEKVRQSITWTILAVVAMSLLMLYLVYRLALSPLQVVHGRMSNAVAGGQTKDFQLPWYASREYQALDASVAVLEDSLAQRDEREAALEAAREQAEIASRAKSEFLANMSHEIRTPMNGVIGMAEVLHETELTPDQQMYAETIVKSGSALLTIINDILNFSKIEAGKLELHKSTFNLRTVVEEVVMLLAPKAAEKWVQLTLRYDPDLQEFYEGDAGRFRQIVTNVVGNAVKFTAQGSVHIDVSGNQAVGNEMALRISVADTGIGIPAEKLDQIFHAFEQADGAATRSFEGTGLGLAISTRLLHLMQGRLHVTSREGTGSVFTIEVSLPISDRAPLAFTPDQPVAGLHALVVDDLELNRRILGERLRSWGLRVTEADSAVEAMLRLDELKDAGELCDLVFLDFNMPDCDGYELAMRIRALPNIKKLPIVVLSSVDPALSQTMLAEIGDCHQVLKPVRADQLRQVVGQALGASAAADTAVTPSGQVLPGGRRLSLLMAEDNRTNQVVVSRMLANENVEISIATNGQEAIDMYQALRPDLVLMDMMMPVKDGLEATEEIRRIEGAIGATRVPIIALTANALQSHETACRAVGMDDFLSKPIRKQALLETLHKWALEAEAKDVTGRQELEA</sequence>
<dbReference type="InterPro" id="IPR003661">
    <property type="entry name" value="HisK_dim/P_dom"/>
</dbReference>